<evidence type="ECO:0000313" key="10">
    <source>
        <dbReference type="EMBL" id="MFH4976579.1"/>
    </source>
</evidence>
<keyword evidence="6" id="KW-0206">Cytoskeleton</keyword>
<evidence type="ECO:0000256" key="7">
    <source>
        <dbReference type="SAM" id="MobiDB-lite"/>
    </source>
</evidence>
<sequence>MEDSGRLTDLIVWMESLDLETPVNIQTLTVGRCIAEALHKIDSLYFDSLWLEKVASFETTSNWRIKANNLRKVIRRVTEYYSEKLSIKLDQSWTIDSTKIAEHEDLSSLYRLLQLVLGAAVLGSNNEKFVRGLLHLSVSVQESAMIIVQEIKGMMPPSPVNEAASTSSSPVFIREGSGNETSSASEQLNQLQNDYGQLERKLNDVKKERECALSENEQLKHRIEELSDYGTEIESLRKQLRLAQIARETANDSLYKVEGERDMMKEQYEALREEHEDLKLKAEKVARYEDELQRLNDELEEYRLRDHQFERMSSQIESYKAKIKEYTSQKLEKKVLEDKIATYMQSVIALEDEQRKNSALKTQIESLKLEKKDLSTKLREEIRRADKVVHLVFRLFI</sequence>
<proteinExistence type="inferred from homology"/>
<protein>
    <recommendedName>
        <fullName evidence="12">HOOK N-terminal domain-containing protein</fullName>
    </recommendedName>
</protein>
<evidence type="ECO:0000259" key="8">
    <source>
        <dbReference type="Pfam" id="PF05622"/>
    </source>
</evidence>
<comment type="similarity">
    <text evidence="2">Belongs to the hook family.</text>
</comment>
<organism evidence="10 11">
    <name type="scientific">Gnathostoma spinigerum</name>
    <dbReference type="NCBI Taxonomy" id="75299"/>
    <lineage>
        <taxon>Eukaryota</taxon>
        <taxon>Metazoa</taxon>
        <taxon>Ecdysozoa</taxon>
        <taxon>Nematoda</taxon>
        <taxon>Chromadorea</taxon>
        <taxon>Rhabditida</taxon>
        <taxon>Spirurina</taxon>
        <taxon>Gnathostomatomorpha</taxon>
        <taxon>Gnathostomatoidea</taxon>
        <taxon>Gnathostomatidae</taxon>
        <taxon>Gnathostoma</taxon>
    </lineage>
</organism>
<comment type="subcellular location">
    <subcellularLocation>
        <location evidence="1">Cytoplasm</location>
        <location evidence="1">Cytoskeleton</location>
    </subcellularLocation>
</comment>
<evidence type="ECO:0000256" key="6">
    <source>
        <dbReference type="ARBA" id="ARBA00023212"/>
    </source>
</evidence>
<keyword evidence="5" id="KW-0175">Coiled coil</keyword>
<evidence type="ECO:0000256" key="4">
    <source>
        <dbReference type="ARBA" id="ARBA00022701"/>
    </source>
</evidence>
<dbReference type="PANTHER" id="PTHR18947">
    <property type="entry name" value="HOOK PROTEINS"/>
    <property type="match status" value="1"/>
</dbReference>
<dbReference type="EMBL" id="JBGFUD010001649">
    <property type="protein sequence ID" value="MFH4976579.1"/>
    <property type="molecule type" value="Genomic_DNA"/>
</dbReference>
<reference evidence="10 11" key="1">
    <citation type="submission" date="2024-08" db="EMBL/GenBank/DDBJ databases">
        <title>Gnathostoma spinigerum genome.</title>
        <authorList>
            <person name="Gonzalez-Bertolin B."/>
            <person name="Monzon S."/>
            <person name="Zaballos A."/>
            <person name="Jimenez P."/>
            <person name="Dekumyoy P."/>
            <person name="Varona S."/>
            <person name="Cuesta I."/>
            <person name="Sumanam S."/>
            <person name="Adisakwattana P."/>
            <person name="Gasser R.B."/>
            <person name="Hernandez-Gonzalez A."/>
            <person name="Young N.D."/>
            <person name="Perteguer M.J."/>
        </authorList>
    </citation>
    <scope>NUCLEOTIDE SEQUENCE [LARGE SCALE GENOMIC DNA]</scope>
    <source>
        <strain evidence="10">AL3</strain>
        <tissue evidence="10">Liver</tissue>
    </source>
</reference>
<dbReference type="InterPro" id="IPR036872">
    <property type="entry name" value="CH_dom_sf"/>
</dbReference>
<evidence type="ECO:0000256" key="3">
    <source>
        <dbReference type="ARBA" id="ARBA00022490"/>
    </source>
</evidence>
<dbReference type="PANTHER" id="PTHR18947:SF39">
    <property type="entry name" value="PROTEIN HOOK"/>
    <property type="match status" value="1"/>
</dbReference>
<dbReference type="AlphaFoldDB" id="A0ABD6EGX9"/>
<dbReference type="Gene3D" id="1.10.418.10">
    <property type="entry name" value="Calponin-like domain"/>
    <property type="match status" value="1"/>
</dbReference>
<evidence type="ECO:0000256" key="5">
    <source>
        <dbReference type="ARBA" id="ARBA00023054"/>
    </source>
</evidence>
<dbReference type="InterPro" id="IPR008636">
    <property type="entry name" value="Hook_C"/>
</dbReference>
<evidence type="ECO:0000256" key="2">
    <source>
        <dbReference type="ARBA" id="ARBA00006946"/>
    </source>
</evidence>
<gene>
    <name evidence="10" type="ORF">AB6A40_003288</name>
</gene>
<evidence type="ECO:0000256" key="1">
    <source>
        <dbReference type="ARBA" id="ARBA00004245"/>
    </source>
</evidence>
<dbReference type="Pfam" id="PF19047">
    <property type="entry name" value="HOOK_N"/>
    <property type="match status" value="1"/>
</dbReference>
<accession>A0ABD6EGX9</accession>
<dbReference type="SUPFAM" id="SSF116907">
    <property type="entry name" value="Hook domain"/>
    <property type="match status" value="1"/>
</dbReference>
<evidence type="ECO:0000259" key="9">
    <source>
        <dbReference type="Pfam" id="PF19047"/>
    </source>
</evidence>
<comment type="caution">
    <text evidence="10">The sequence shown here is derived from an EMBL/GenBank/DDBJ whole genome shotgun (WGS) entry which is preliminary data.</text>
</comment>
<evidence type="ECO:0008006" key="12">
    <source>
        <dbReference type="Google" id="ProtNLM"/>
    </source>
</evidence>
<dbReference type="InterPro" id="IPR043936">
    <property type="entry name" value="HOOK_N"/>
</dbReference>
<evidence type="ECO:0000313" key="11">
    <source>
        <dbReference type="Proteomes" id="UP001608902"/>
    </source>
</evidence>
<keyword evidence="11" id="KW-1185">Reference proteome</keyword>
<keyword evidence="4" id="KW-0493">Microtubule</keyword>
<feature type="domain" description="Hook C-terminal" evidence="8">
    <location>
        <begin position="197"/>
        <end position="388"/>
    </location>
</feature>
<feature type="domain" description="HOOK N-terminal" evidence="9">
    <location>
        <begin position="8"/>
        <end position="150"/>
    </location>
</feature>
<dbReference type="CDD" id="cd22211">
    <property type="entry name" value="HkD_SF"/>
    <property type="match status" value="1"/>
</dbReference>
<dbReference type="Pfam" id="PF05622">
    <property type="entry name" value="HOOK"/>
    <property type="match status" value="1"/>
</dbReference>
<name>A0ABD6EGX9_9BILA</name>
<dbReference type="GO" id="GO:0005874">
    <property type="term" value="C:microtubule"/>
    <property type="evidence" value="ECO:0007669"/>
    <property type="project" value="UniProtKB-KW"/>
</dbReference>
<feature type="region of interest" description="Disordered" evidence="7">
    <location>
        <begin position="158"/>
        <end position="182"/>
    </location>
</feature>
<dbReference type="Proteomes" id="UP001608902">
    <property type="component" value="Unassembled WGS sequence"/>
</dbReference>
<keyword evidence="3" id="KW-0963">Cytoplasm</keyword>